<comment type="caution">
    <text evidence="1">The sequence shown here is derived from an EMBL/GenBank/DDBJ whole genome shotgun (WGS) entry which is preliminary data.</text>
</comment>
<dbReference type="AlphaFoldDB" id="A0A4R6T4A4"/>
<dbReference type="OrthoDB" id="1495536at2"/>
<gene>
    <name evidence="1" type="ORF">ATK78_1345</name>
</gene>
<name>A0A4R6T4A4_9SPHI</name>
<reference evidence="1 2" key="1">
    <citation type="submission" date="2019-03" db="EMBL/GenBank/DDBJ databases">
        <title>Genomic Encyclopedia of Archaeal and Bacterial Type Strains, Phase II (KMG-II): from individual species to whole genera.</title>
        <authorList>
            <person name="Goeker M."/>
        </authorList>
    </citation>
    <scope>NUCLEOTIDE SEQUENCE [LARGE SCALE GENOMIC DNA]</scope>
    <source>
        <strain evidence="1 2">DSM 19035</strain>
    </source>
</reference>
<proteinExistence type="predicted"/>
<keyword evidence="2" id="KW-1185">Reference proteome</keyword>
<dbReference type="RefSeq" id="WP_133575219.1">
    <property type="nucleotide sequence ID" value="NZ_SNYC01000003.1"/>
</dbReference>
<evidence type="ECO:0000313" key="1">
    <source>
        <dbReference type="EMBL" id="TDQ12211.1"/>
    </source>
</evidence>
<protein>
    <submittedName>
        <fullName evidence="1">Uncharacterized protein</fullName>
    </submittedName>
</protein>
<evidence type="ECO:0000313" key="2">
    <source>
        <dbReference type="Proteomes" id="UP000295620"/>
    </source>
</evidence>
<dbReference type="Proteomes" id="UP000295620">
    <property type="component" value="Unassembled WGS sequence"/>
</dbReference>
<organism evidence="1 2">
    <name type="scientific">Pedobacter metabolipauper</name>
    <dbReference type="NCBI Taxonomy" id="425513"/>
    <lineage>
        <taxon>Bacteria</taxon>
        <taxon>Pseudomonadati</taxon>
        <taxon>Bacteroidota</taxon>
        <taxon>Sphingobacteriia</taxon>
        <taxon>Sphingobacteriales</taxon>
        <taxon>Sphingobacteriaceae</taxon>
        <taxon>Pedobacter</taxon>
    </lineage>
</organism>
<sequence>MTEVKFKTNSPELAAIIISILMEVDGAESKHPKWPECHVKQIAFVAEESGELVRAGNLLDEGQGSFEDIKTEAIHTAATAIRFLKNLPETQKAYSYPGIIEYFSNTEDEVRNG</sequence>
<dbReference type="EMBL" id="SNYC01000003">
    <property type="protein sequence ID" value="TDQ12211.1"/>
    <property type="molecule type" value="Genomic_DNA"/>
</dbReference>
<accession>A0A4R6T4A4</accession>